<gene>
    <name evidence="2" type="ORF">SAMN04489737_1350</name>
</gene>
<dbReference type="EMBL" id="LT629804">
    <property type="protein sequence ID" value="SDU80905.1"/>
    <property type="molecule type" value="Genomic_DNA"/>
</dbReference>
<sequence length="106" mass="11184">MKKSLRAIASIICATGLVLGGSLPAMAGTKGGTTTCTNGAVNAVHGKQQRSDSFMTLKIGGVTFFRKNGVYEKTVAARNGGTKSWSAHSDWLTWNGTYGMCTPPIW</sequence>
<feature type="chain" id="PRO_5009279416" evidence="1">
    <location>
        <begin position="28"/>
        <end position="106"/>
    </location>
</feature>
<protein>
    <submittedName>
        <fullName evidence="2">Uncharacterized protein</fullName>
    </submittedName>
</protein>
<name>A0A1H2LJH6_9ACTO</name>
<accession>A0A1H2LJH6</accession>
<keyword evidence="1" id="KW-0732">Signal</keyword>
<dbReference type="AlphaFoldDB" id="A0A1H2LJH6"/>
<evidence type="ECO:0000313" key="2">
    <source>
        <dbReference type="EMBL" id="SDU80905.1"/>
    </source>
</evidence>
<dbReference type="Proteomes" id="UP000214355">
    <property type="component" value="Chromosome I"/>
</dbReference>
<keyword evidence="3" id="KW-1185">Reference proteome</keyword>
<dbReference type="RefSeq" id="WP_091281366.1">
    <property type="nucleotide sequence ID" value="NZ_LT629804.1"/>
</dbReference>
<reference evidence="3" key="1">
    <citation type="submission" date="2016-10" db="EMBL/GenBank/DDBJ databases">
        <authorList>
            <person name="Varghese N."/>
            <person name="Submissions S."/>
        </authorList>
    </citation>
    <scope>NUCLEOTIDE SEQUENCE [LARGE SCALE GENOMIC DNA]</scope>
    <source>
        <strain evidence="3">DSM 10002</strain>
    </source>
</reference>
<feature type="signal peptide" evidence="1">
    <location>
        <begin position="1"/>
        <end position="27"/>
    </location>
</feature>
<dbReference type="GeneID" id="65345082"/>
<evidence type="ECO:0000256" key="1">
    <source>
        <dbReference type="SAM" id="SignalP"/>
    </source>
</evidence>
<organism evidence="2 3">
    <name type="scientific">Arcanobacterium phocae</name>
    <dbReference type="NCBI Taxonomy" id="131112"/>
    <lineage>
        <taxon>Bacteria</taxon>
        <taxon>Bacillati</taxon>
        <taxon>Actinomycetota</taxon>
        <taxon>Actinomycetes</taxon>
        <taxon>Actinomycetales</taxon>
        <taxon>Actinomycetaceae</taxon>
        <taxon>Arcanobacterium</taxon>
    </lineage>
</organism>
<dbReference type="STRING" id="131112.SAMN04489737_1350"/>
<evidence type="ECO:0000313" key="3">
    <source>
        <dbReference type="Proteomes" id="UP000214355"/>
    </source>
</evidence>
<proteinExistence type="predicted"/>